<evidence type="ECO:0000256" key="2">
    <source>
        <dbReference type="ARBA" id="ARBA00022786"/>
    </source>
</evidence>
<dbReference type="GO" id="GO:0016567">
    <property type="term" value="P:protein ubiquitination"/>
    <property type="evidence" value="ECO:0007669"/>
    <property type="project" value="UniProtKB-UniPathway"/>
</dbReference>
<dbReference type="PROSITE" id="PS50181">
    <property type="entry name" value="FBOX"/>
    <property type="match status" value="1"/>
</dbReference>
<dbReference type="SMART" id="SM00256">
    <property type="entry name" value="FBOX"/>
    <property type="match status" value="1"/>
</dbReference>
<dbReference type="InterPro" id="IPR036047">
    <property type="entry name" value="F-box-like_dom_sf"/>
</dbReference>
<protein>
    <recommendedName>
        <fullName evidence="4">F-box domain-containing protein</fullName>
    </recommendedName>
</protein>
<dbReference type="STRING" id="41067.A0A2I2FER3"/>
<dbReference type="InterPro" id="IPR001810">
    <property type="entry name" value="F-box_dom"/>
</dbReference>
<dbReference type="InterPro" id="IPR045048">
    <property type="entry name" value="FBXO31/39"/>
</dbReference>
<gene>
    <name evidence="5" type="ORF">BDW47DRAFT_103697</name>
</gene>
<reference evidence="5 6" key="1">
    <citation type="submission" date="2017-12" db="EMBL/GenBank/DDBJ databases">
        <authorList>
            <consortium name="DOE Joint Genome Institute"/>
            <person name="Haridas S."/>
            <person name="Kjaerbolling I."/>
            <person name="Vesth T.C."/>
            <person name="Frisvad J.C."/>
            <person name="Nybo J.L."/>
            <person name="Theobald S."/>
            <person name="Kuo A."/>
            <person name="Bowyer P."/>
            <person name="Matsuda Y."/>
            <person name="Mondo S."/>
            <person name="Lyhne E.K."/>
            <person name="Kogle M.E."/>
            <person name="Clum A."/>
            <person name="Lipzen A."/>
            <person name="Salamov A."/>
            <person name="Ngan C.Y."/>
            <person name="Daum C."/>
            <person name="Chiniquy J."/>
            <person name="Barry K."/>
            <person name="LaButti K."/>
            <person name="Simmons B.A."/>
            <person name="Magnuson J.K."/>
            <person name="Mortensen U.H."/>
            <person name="Larsen T.O."/>
            <person name="Grigoriev I.V."/>
            <person name="Baker S.E."/>
            <person name="Andersen M.R."/>
            <person name="Nordberg H.P."/>
            <person name="Cantor M.N."/>
            <person name="Hua S.X."/>
        </authorList>
    </citation>
    <scope>NUCLEOTIDE SEQUENCE [LARGE SCALE GENOMIC DNA]</scope>
    <source>
        <strain evidence="5 6">CBS 102.13</strain>
    </source>
</reference>
<dbReference type="PANTHER" id="PTHR10706">
    <property type="entry name" value="F-BOX FAMILY PROTEIN"/>
    <property type="match status" value="1"/>
</dbReference>
<dbReference type="EMBL" id="KZ559131">
    <property type="protein sequence ID" value="PLB39107.1"/>
    <property type="molecule type" value="Genomic_DNA"/>
</dbReference>
<dbReference type="SUPFAM" id="SSF81383">
    <property type="entry name" value="F-box domain"/>
    <property type="match status" value="1"/>
</dbReference>
<dbReference type="Gene3D" id="1.20.1280.50">
    <property type="match status" value="1"/>
</dbReference>
<evidence type="ECO:0000256" key="1">
    <source>
        <dbReference type="ARBA" id="ARBA00004906"/>
    </source>
</evidence>
<sequence length="471" mass="53974">MAVVSATWYSVSTLGPPHHHYPSPMVDKEEEEVEEEEDLPFPMSDMENSIHRVVKSPFEQLPLELLLQILSYLSAQDLARVSATCRSFAKHAANDRLWASLINSYLPDKINDAGPFDSFRSLYIAHHPCWFIPQHKIWFSDTEHTGNLILARYDNRRGVIEAYRIIAERRTNHFQTWEWNTDVIVQNFHPKVSLWLDDPVLFLKNQREGRPTRYLHGETRMPLPLEMQHVSNAFLLCSSEQPLDPDPTKQWPPPAIPSSVRVHRDADTQQSEWDQPPRQLTQMSEHAFRIRRWAHLRMGMPIFSRGETLSTYATLDPSLYTPTPEKPYQGIWVGDYAAHGCEFLLFMQGDPSEDLTPPPSETEPHDGGPIQRGSLMGIKLTGDPNVPRGEISFISDDIGPGGFIRVAEEALFQGSRIVRSRGHVAGLGFRDDTFINSQLILISPDYMAHYWEAMGHITYFRRLDIDALIRT</sequence>
<evidence type="ECO:0000313" key="5">
    <source>
        <dbReference type="EMBL" id="PLB39107.1"/>
    </source>
</evidence>
<keyword evidence="6" id="KW-1185">Reference proteome</keyword>
<evidence type="ECO:0000256" key="3">
    <source>
        <dbReference type="SAM" id="MobiDB-lite"/>
    </source>
</evidence>
<accession>A0A2I2FER3</accession>
<evidence type="ECO:0000313" key="6">
    <source>
        <dbReference type="Proteomes" id="UP000234585"/>
    </source>
</evidence>
<proteinExistence type="predicted"/>
<dbReference type="OrthoDB" id="722566at2759"/>
<name>A0A2I2FER3_ASPCN</name>
<keyword evidence="2" id="KW-0833">Ubl conjugation pathway</keyword>
<feature type="domain" description="F-box" evidence="4">
    <location>
        <begin position="55"/>
        <end position="101"/>
    </location>
</feature>
<dbReference type="GeneID" id="36519296"/>
<dbReference type="AlphaFoldDB" id="A0A2I2FER3"/>
<dbReference type="PANTHER" id="PTHR10706:SF130">
    <property type="entry name" value="F-BOX ONLY PROTEIN 31"/>
    <property type="match status" value="1"/>
</dbReference>
<dbReference type="Pfam" id="PF12937">
    <property type="entry name" value="F-box-like"/>
    <property type="match status" value="1"/>
</dbReference>
<comment type="pathway">
    <text evidence="1">Protein modification; protein ubiquitination.</text>
</comment>
<dbReference type="Pfam" id="PF12014">
    <property type="entry name" value="Cyclin_D1_bind"/>
    <property type="match status" value="1"/>
</dbReference>
<organism evidence="5 6">
    <name type="scientific">Aspergillus candidus</name>
    <dbReference type="NCBI Taxonomy" id="41067"/>
    <lineage>
        <taxon>Eukaryota</taxon>
        <taxon>Fungi</taxon>
        <taxon>Dikarya</taxon>
        <taxon>Ascomycota</taxon>
        <taxon>Pezizomycotina</taxon>
        <taxon>Eurotiomycetes</taxon>
        <taxon>Eurotiomycetidae</taxon>
        <taxon>Eurotiales</taxon>
        <taxon>Aspergillaceae</taxon>
        <taxon>Aspergillus</taxon>
        <taxon>Aspergillus subgen. Circumdati</taxon>
    </lineage>
</organism>
<dbReference type="RefSeq" id="XP_024673119.1">
    <property type="nucleotide sequence ID" value="XM_024812136.1"/>
</dbReference>
<evidence type="ECO:0000259" key="4">
    <source>
        <dbReference type="PROSITE" id="PS50181"/>
    </source>
</evidence>
<feature type="region of interest" description="Disordered" evidence="3">
    <location>
        <begin position="349"/>
        <end position="371"/>
    </location>
</feature>
<dbReference type="UniPathway" id="UPA00143"/>
<dbReference type="Proteomes" id="UP000234585">
    <property type="component" value="Unassembled WGS sequence"/>
</dbReference>